<sequence length="233" mass="25030">MLTCVRLGDVITAERYLELLDDHLPELVVGAHVYGSQVLGDVVSDSDLDIVIELSAPASLPEVRGADVAAVLAGSLEKPVFDVNPLAGEVTPVLWQQLRTVGQTVRGARPTCPGTAAEVEAYCRENLISYWMPNIEQGRAAMTNWPAGKLVPCEGLLWAGLGPARLWHTIRTGGIVSKSRAGELAAARWPDLAPLIIDLVASRRGEDVPLTVGHLRASVDLFDRILVDLDVTT</sequence>
<protein>
    <submittedName>
        <fullName evidence="2">Nucleotidyltransferase domain-containing protein</fullName>
    </submittedName>
</protein>
<gene>
    <name evidence="2" type="ORF">FXN61_48290</name>
</gene>
<dbReference type="CDD" id="cd05403">
    <property type="entry name" value="NT_KNTase_like"/>
    <property type="match status" value="1"/>
</dbReference>
<accession>A0ABX1FZI7</accession>
<reference evidence="2 3" key="1">
    <citation type="submission" date="2019-08" db="EMBL/GenBank/DDBJ databases">
        <title>Lentzea from Indian Himalayas.</title>
        <authorList>
            <person name="Mandal S."/>
            <person name="Mallick Gupta A."/>
            <person name="Maiti P.K."/>
            <person name="Sarkar J."/>
            <person name="Mandal S."/>
        </authorList>
    </citation>
    <scope>NUCLEOTIDE SEQUENCE [LARGE SCALE GENOMIC DNA]</scope>
    <source>
        <strain evidence="2 3">PSKA42</strain>
    </source>
</reference>
<comment type="caution">
    <text evidence="2">The sequence shown here is derived from an EMBL/GenBank/DDBJ whole genome shotgun (WGS) entry which is preliminary data.</text>
</comment>
<dbReference type="Pfam" id="PF01909">
    <property type="entry name" value="NTP_transf_2"/>
    <property type="match status" value="1"/>
</dbReference>
<dbReference type="InterPro" id="IPR043519">
    <property type="entry name" value="NT_sf"/>
</dbReference>
<organism evidence="2 3">
    <name type="scientific">Lentzea indica</name>
    <dbReference type="NCBI Taxonomy" id="2604800"/>
    <lineage>
        <taxon>Bacteria</taxon>
        <taxon>Bacillati</taxon>
        <taxon>Actinomycetota</taxon>
        <taxon>Actinomycetes</taxon>
        <taxon>Pseudonocardiales</taxon>
        <taxon>Pseudonocardiaceae</taxon>
        <taxon>Lentzea</taxon>
    </lineage>
</organism>
<dbReference type="EMBL" id="VSRL01000526">
    <property type="protein sequence ID" value="NKE64077.1"/>
    <property type="molecule type" value="Genomic_DNA"/>
</dbReference>
<evidence type="ECO:0000313" key="3">
    <source>
        <dbReference type="Proteomes" id="UP001515943"/>
    </source>
</evidence>
<proteinExistence type="predicted"/>
<evidence type="ECO:0000313" key="2">
    <source>
        <dbReference type="EMBL" id="NKE64077.1"/>
    </source>
</evidence>
<evidence type="ECO:0000259" key="1">
    <source>
        <dbReference type="Pfam" id="PF01909"/>
    </source>
</evidence>
<dbReference type="Proteomes" id="UP001515943">
    <property type="component" value="Unassembled WGS sequence"/>
</dbReference>
<name>A0ABX1FZI7_9PSEU</name>
<dbReference type="SUPFAM" id="SSF81301">
    <property type="entry name" value="Nucleotidyltransferase"/>
    <property type="match status" value="1"/>
</dbReference>
<feature type="domain" description="Polymerase nucleotidyl transferase" evidence="1">
    <location>
        <begin position="18"/>
        <end position="59"/>
    </location>
</feature>
<keyword evidence="3" id="KW-1185">Reference proteome</keyword>
<dbReference type="InterPro" id="IPR002934">
    <property type="entry name" value="Polymerase_NTP_transf_dom"/>
</dbReference>